<evidence type="ECO:0008006" key="3">
    <source>
        <dbReference type="Google" id="ProtNLM"/>
    </source>
</evidence>
<evidence type="ECO:0000313" key="2">
    <source>
        <dbReference type="Proteomes" id="UP001226577"/>
    </source>
</evidence>
<accession>A0ABT9RTE2</accession>
<dbReference type="RefSeq" id="WP_307307574.1">
    <property type="nucleotide sequence ID" value="NZ_JAUSRE010000009.1"/>
</dbReference>
<proteinExistence type="predicted"/>
<comment type="caution">
    <text evidence="1">The sequence shown here is derived from an EMBL/GenBank/DDBJ whole genome shotgun (WGS) entry which is preliminary data.</text>
</comment>
<gene>
    <name evidence="1" type="ORF">J2X98_002100</name>
</gene>
<dbReference type="EMBL" id="JAUSRE010000009">
    <property type="protein sequence ID" value="MDP9888512.1"/>
    <property type="molecule type" value="Genomic_DNA"/>
</dbReference>
<protein>
    <recommendedName>
        <fullName evidence="3">STAS domain-containing protein</fullName>
    </recommendedName>
</protein>
<name>A0ABT9RTE2_9MICC</name>
<sequence>MDRALDALVNVDVPADVVRIEVRGTLHQESRSELAHIIRRVRRMGIRCRICVDLSQAALIESSALAGLRRDLNALDTNSLPGARSAGVSLQLTPAAHDWAVDGPSSSRPLPMDDDIRELFPGGAYAGDFPQLPVMWIEELYGRPLSEYTDQELLQASDALFALLDNPDAPDGADLLGRYNDIGLEIRRRQHEPLAPFPATEGQAAS</sequence>
<keyword evidence="2" id="KW-1185">Reference proteome</keyword>
<evidence type="ECO:0000313" key="1">
    <source>
        <dbReference type="EMBL" id="MDP9888512.1"/>
    </source>
</evidence>
<dbReference type="Proteomes" id="UP001226577">
    <property type="component" value="Unassembled WGS sequence"/>
</dbReference>
<reference evidence="1 2" key="1">
    <citation type="submission" date="2023-07" db="EMBL/GenBank/DDBJ databases">
        <title>Sorghum-associated microbial communities from plants grown in Nebraska, USA.</title>
        <authorList>
            <person name="Schachtman D."/>
        </authorList>
    </citation>
    <scope>NUCLEOTIDE SEQUENCE [LARGE SCALE GENOMIC DNA]</scope>
    <source>
        <strain evidence="1 2">CC222</strain>
    </source>
</reference>
<organism evidence="1 2">
    <name type="scientific">Pseudarthrobacter enclensis</name>
    <dbReference type="NCBI Taxonomy" id="993070"/>
    <lineage>
        <taxon>Bacteria</taxon>
        <taxon>Bacillati</taxon>
        <taxon>Actinomycetota</taxon>
        <taxon>Actinomycetes</taxon>
        <taxon>Micrococcales</taxon>
        <taxon>Micrococcaceae</taxon>
        <taxon>Pseudarthrobacter</taxon>
    </lineage>
</organism>